<dbReference type="Proteomes" id="UP000198891">
    <property type="component" value="Unassembled WGS sequence"/>
</dbReference>
<evidence type="ECO:0008006" key="3">
    <source>
        <dbReference type="Google" id="ProtNLM"/>
    </source>
</evidence>
<dbReference type="AlphaFoldDB" id="A0A1H3RGA5"/>
<dbReference type="InterPro" id="IPR037079">
    <property type="entry name" value="AF2212/PG0164-like_sf"/>
</dbReference>
<dbReference type="STRING" id="381665.SAMN05216554_2798"/>
<evidence type="ECO:0000313" key="1">
    <source>
        <dbReference type="EMBL" id="SDZ24686.1"/>
    </source>
</evidence>
<dbReference type="Pfam" id="PF08922">
    <property type="entry name" value="DUF1905"/>
    <property type="match status" value="1"/>
</dbReference>
<protein>
    <recommendedName>
        <fullName evidence="3">DUF1905 domain-containing protein</fullName>
    </recommendedName>
</protein>
<dbReference type="InterPro" id="IPR015018">
    <property type="entry name" value="DUF1905"/>
</dbReference>
<organism evidence="1 2">
    <name type="scientific">Herbiconiux ginsengi</name>
    <dbReference type="NCBI Taxonomy" id="381665"/>
    <lineage>
        <taxon>Bacteria</taxon>
        <taxon>Bacillati</taxon>
        <taxon>Actinomycetota</taxon>
        <taxon>Actinomycetes</taxon>
        <taxon>Micrococcales</taxon>
        <taxon>Microbacteriaceae</taxon>
        <taxon>Herbiconiux</taxon>
    </lineage>
</organism>
<proteinExistence type="predicted"/>
<dbReference type="SUPFAM" id="SSF141694">
    <property type="entry name" value="AF2212/PG0164-like"/>
    <property type="match status" value="1"/>
</dbReference>
<reference evidence="1 2" key="1">
    <citation type="submission" date="2016-10" db="EMBL/GenBank/DDBJ databases">
        <authorList>
            <person name="de Groot N.N."/>
        </authorList>
    </citation>
    <scope>NUCLEOTIDE SEQUENCE [LARGE SCALE GENOMIC DNA]</scope>
    <source>
        <strain evidence="1 2">CGMCC 4.3491</strain>
    </source>
</reference>
<name>A0A1H3RGA5_9MICO</name>
<dbReference type="EMBL" id="FNPZ01000003">
    <property type="protein sequence ID" value="SDZ24686.1"/>
    <property type="molecule type" value="Genomic_DNA"/>
</dbReference>
<accession>A0A1H3RGA5</accession>
<dbReference type="Gene3D" id="2.40.30.100">
    <property type="entry name" value="AF2212/PG0164-like"/>
    <property type="match status" value="1"/>
</dbReference>
<sequence>MGVELRFRGEARTLALPLRAVPAAESELIAQLAPAVSYGWGMIPATVRVGDTTLPTSRWPKDGAYIVPLKTALREHEGVEEGDAVEIALLVGGA</sequence>
<evidence type="ECO:0000313" key="2">
    <source>
        <dbReference type="Proteomes" id="UP000198891"/>
    </source>
</evidence>
<gene>
    <name evidence="1" type="ORF">SAMN05216554_2798</name>
</gene>
<keyword evidence="2" id="KW-1185">Reference proteome</keyword>